<dbReference type="Proteomes" id="UP000325797">
    <property type="component" value="Chromosome"/>
</dbReference>
<dbReference type="GO" id="GO:0016765">
    <property type="term" value="F:transferase activity, transferring alkyl or aryl (other than methyl) groups"/>
    <property type="evidence" value="ECO:0007669"/>
    <property type="project" value="UniProtKB-ARBA"/>
</dbReference>
<dbReference type="InterPro" id="IPR002060">
    <property type="entry name" value="Squ/phyt_synthse"/>
</dbReference>
<dbReference type="AlphaFoldDB" id="A0A5J6MWN5"/>
<reference evidence="1 2" key="1">
    <citation type="submission" date="2019-08" db="EMBL/GenBank/DDBJ databases">
        <title>Hyperibacter terrae gen. nov., sp. nov. and Hyperibacter viscosus sp. nov., two new members in the family Rhodospirillaceae isolated from the rhizosphere of Hypericum perforatum.</title>
        <authorList>
            <person name="Noviana Z."/>
        </authorList>
    </citation>
    <scope>NUCLEOTIDE SEQUENCE [LARGE SCALE GENOMIC DNA]</scope>
    <source>
        <strain evidence="1 2">R5959</strain>
    </source>
</reference>
<evidence type="ECO:0000313" key="1">
    <source>
        <dbReference type="EMBL" id="QEX22132.1"/>
    </source>
</evidence>
<dbReference type="KEGG" id="hadh:FRZ61_20620"/>
<sequence length="287" mass="31909">MPPSDKAGLSYCGALLRRHDPDRYLTALFAPASARESLFALYAFNLEIARTREAVREPMMGRIRLQWWRDAVAEAAAGKPYRHEILEPLAEAIRERSLSPAWFERLIETREQDLEGAPPADMQALLAYAEGSSAALTWLALETLGGAAGRAPAAIEAGRKLGVAWALTGLLRAVPHHARQRQLHLPADLLARHEVRAEDLLELRQPPGLTSVVREIAEEAARQLEAARQAGRGLPRSMLPALLPGTLADLYLKRLERAGYDPYAPSVQTAPPGRVWRLTWRRMRGRF</sequence>
<protein>
    <submittedName>
        <fullName evidence="1">Phytoene synthase</fullName>
    </submittedName>
</protein>
<dbReference type="RefSeq" id="WP_151117225.1">
    <property type="nucleotide sequence ID" value="NZ_CP042582.1"/>
</dbReference>
<dbReference type="EMBL" id="CP042582">
    <property type="protein sequence ID" value="QEX22132.1"/>
    <property type="molecule type" value="Genomic_DNA"/>
</dbReference>
<proteinExistence type="predicted"/>
<gene>
    <name evidence="1" type="ORF">FRZ61_20620</name>
</gene>
<dbReference type="PANTHER" id="PTHR31480">
    <property type="entry name" value="BIFUNCTIONAL LYCOPENE CYCLASE/PHYTOENE SYNTHASE"/>
    <property type="match status" value="1"/>
</dbReference>
<accession>A0A5J6MWN5</accession>
<name>A0A5J6MWN5_9PROT</name>
<dbReference type="Pfam" id="PF00494">
    <property type="entry name" value="SQS_PSY"/>
    <property type="match status" value="1"/>
</dbReference>
<keyword evidence="2" id="KW-1185">Reference proteome</keyword>
<dbReference type="InterPro" id="IPR008949">
    <property type="entry name" value="Isoprenoid_synthase_dom_sf"/>
</dbReference>
<evidence type="ECO:0000313" key="2">
    <source>
        <dbReference type="Proteomes" id="UP000325797"/>
    </source>
</evidence>
<dbReference type="OrthoDB" id="9814909at2"/>
<organism evidence="1 2">
    <name type="scientific">Hypericibacter adhaerens</name>
    <dbReference type="NCBI Taxonomy" id="2602016"/>
    <lineage>
        <taxon>Bacteria</taxon>
        <taxon>Pseudomonadati</taxon>
        <taxon>Pseudomonadota</taxon>
        <taxon>Alphaproteobacteria</taxon>
        <taxon>Rhodospirillales</taxon>
        <taxon>Dongiaceae</taxon>
        <taxon>Hypericibacter</taxon>
    </lineage>
</organism>
<dbReference type="SUPFAM" id="SSF48576">
    <property type="entry name" value="Terpenoid synthases"/>
    <property type="match status" value="1"/>
</dbReference>
<dbReference type="Gene3D" id="1.10.600.10">
    <property type="entry name" value="Farnesyl Diphosphate Synthase"/>
    <property type="match status" value="1"/>
</dbReference>